<dbReference type="PANTHER" id="PTHR36840">
    <property type="entry name" value="BLL5714 PROTEIN"/>
    <property type="match status" value="1"/>
</dbReference>
<dbReference type="EMBL" id="JATAAI010000008">
    <property type="protein sequence ID" value="KAK1743676.1"/>
    <property type="molecule type" value="Genomic_DNA"/>
</dbReference>
<reference evidence="4" key="1">
    <citation type="submission" date="2023-06" db="EMBL/GenBank/DDBJ databases">
        <title>Survivors Of The Sea: Transcriptome response of Skeletonema marinoi to long-term dormancy.</title>
        <authorList>
            <person name="Pinder M.I.M."/>
            <person name="Kourtchenko O."/>
            <person name="Robertson E.K."/>
            <person name="Larsson T."/>
            <person name="Maumus F."/>
            <person name="Osuna-Cruz C.M."/>
            <person name="Vancaester E."/>
            <person name="Stenow R."/>
            <person name="Vandepoele K."/>
            <person name="Ploug H."/>
            <person name="Bruchert V."/>
            <person name="Godhe A."/>
            <person name="Topel M."/>
        </authorList>
    </citation>
    <scope>NUCLEOTIDE SEQUENCE</scope>
    <source>
        <strain evidence="4">R05AC</strain>
    </source>
</reference>
<feature type="transmembrane region" description="Helical" evidence="2">
    <location>
        <begin position="121"/>
        <end position="139"/>
    </location>
</feature>
<feature type="transmembrane region" description="Helical" evidence="2">
    <location>
        <begin position="394"/>
        <end position="411"/>
    </location>
</feature>
<feature type="transmembrane region" description="Helical" evidence="2">
    <location>
        <begin position="308"/>
        <end position="333"/>
    </location>
</feature>
<keyword evidence="2" id="KW-1133">Transmembrane helix</keyword>
<name>A0AAD8YC14_9STRA</name>
<evidence type="ECO:0000313" key="3">
    <source>
        <dbReference type="EMBL" id="KAK1735883.1"/>
    </source>
</evidence>
<accession>A0AAD8YC14</accession>
<dbReference type="PANTHER" id="PTHR36840:SF1">
    <property type="entry name" value="BLL5714 PROTEIN"/>
    <property type="match status" value="1"/>
</dbReference>
<gene>
    <name evidence="4" type="ORF">QTG54_005273</name>
    <name evidence="3" type="ORF">QTG54_013589</name>
</gene>
<feature type="transmembrane region" description="Helical" evidence="2">
    <location>
        <begin position="277"/>
        <end position="296"/>
    </location>
</feature>
<feature type="transmembrane region" description="Helical" evidence="2">
    <location>
        <begin position="199"/>
        <end position="220"/>
    </location>
</feature>
<evidence type="ECO:0000313" key="4">
    <source>
        <dbReference type="EMBL" id="KAK1743676.1"/>
    </source>
</evidence>
<evidence type="ECO:0000313" key="5">
    <source>
        <dbReference type="Proteomes" id="UP001224775"/>
    </source>
</evidence>
<feature type="transmembrane region" description="Helical" evidence="2">
    <location>
        <begin position="70"/>
        <end position="89"/>
    </location>
</feature>
<dbReference type="Proteomes" id="UP001224775">
    <property type="component" value="Unassembled WGS sequence"/>
</dbReference>
<feature type="region of interest" description="Disordered" evidence="1">
    <location>
        <begin position="1"/>
        <end position="26"/>
    </location>
</feature>
<comment type="caution">
    <text evidence="4">The sequence shown here is derived from an EMBL/GenBank/DDBJ whole genome shotgun (WGS) entry which is preliminary data.</text>
</comment>
<dbReference type="AlphaFoldDB" id="A0AAD8YC14"/>
<protein>
    <submittedName>
        <fullName evidence="4">Uncharacterized protein</fullName>
    </submittedName>
</protein>
<proteinExistence type="predicted"/>
<organism evidence="4 5">
    <name type="scientific">Skeletonema marinoi</name>
    <dbReference type="NCBI Taxonomy" id="267567"/>
    <lineage>
        <taxon>Eukaryota</taxon>
        <taxon>Sar</taxon>
        <taxon>Stramenopiles</taxon>
        <taxon>Ochrophyta</taxon>
        <taxon>Bacillariophyta</taxon>
        <taxon>Coscinodiscophyceae</taxon>
        <taxon>Thalassiosirophycidae</taxon>
        <taxon>Thalassiosirales</taxon>
        <taxon>Skeletonemataceae</taxon>
        <taxon>Skeletonema</taxon>
        <taxon>Skeletonema marinoi-dohrnii complex</taxon>
    </lineage>
</organism>
<keyword evidence="2" id="KW-0472">Membrane</keyword>
<evidence type="ECO:0000256" key="2">
    <source>
        <dbReference type="SAM" id="Phobius"/>
    </source>
</evidence>
<evidence type="ECO:0000256" key="1">
    <source>
        <dbReference type="SAM" id="MobiDB-lite"/>
    </source>
</evidence>
<sequence>MADPNFNYQSIQNQPHHEHEVTKDEEEEEPKVSTLELFSDLVIVVAIHVVATPLEESHFNEFGLYFARVFYLWLAWHMMTIFMNAAVLMKSSNCPIHNSFIFVWMAFILHMSQAFSVNNDMIAALWYLFLRAFETAIYWRSMIHPYKAIKLADGSMTLSVSDDWLKAMSDYIPVMVFTFIFCEFIPLSLAVYWGHHDDLYSPMVATSIVLIILSFFVGAVRAVGKQNGNQGQQQQMSKDANVINGFDVEHFEERYELISLIFTGELCFAAGTPGNSVGAYGVLFMAFSVYLLTFKSHPLNGVKFWARGILYSVAGLFLYAGIFCAIPAIGSAFVRIVESEQKEEEEEEVEGSVSAGELLCYSAGAFMILSAFLNLMHVDPDGSAAPKISLRNRGLIRIFVGLIIWSLSVLIPDKVEFQGAPLASIVVPFLALVTCSIEIWAVGSLKIAFE</sequence>
<feature type="compositionally biased region" description="Polar residues" evidence="1">
    <location>
        <begin position="1"/>
        <end position="14"/>
    </location>
</feature>
<dbReference type="InterPro" id="IPR010640">
    <property type="entry name" value="Low_temperature_requirement_A"/>
</dbReference>
<dbReference type="Pfam" id="PF06772">
    <property type="entry name" value="LtrA"/>
    <property type="match status" value="1"/>
</dbReference>
<feature type="transmembrane region" description="Helical" evidence="2">
    <location>
        <begin position="423"/>
        <end position="443"/>
    </location>
</feature>
<feature type="transmembrane region" description="Helical" evidence="2">
    <location>
        <begin position="171"/>
        <end position="193"/>
    </location>
</feature>
<keyword evidence="5" id="KW-1185">Reference proteome</keyword>
<keyword evidence="2" id="KW-0812">Transmembrane</keyword>
<feature type="transmembrane region" description="Helical" evidence="2">
    <location>
        <begin position="96"/>
        <end position="115"/>
    </location>
</feature>
<dbReference type="EMBL" id="JATAAI010000032">
    <property type="protein sequence ID" value="KAK1735883.1"/>
    <property type="molecule type" value="Genomic_DNA"/>
</dbReference>